<proteinExistence type="predicted"/>
<evidence type="ECO:0000256" key="1">
    <source>
        <dbReference type="SAM" id="MobiDB-lite"/>
    </source>
</evidence>
<dbReference type="AlphaFoldDB" id="A0A0H5PXP9"/>
<feature type="region of interest" description="Disordered" evidence="1">
    <location>
        <begin position="27"/>
        <end position="50"/>
    </location>
</feature>
<sequence>MNSLIRNQDSQIQEDLTMIKDNHKTEITETNETKKPAPATIPKQKRGVQPSADIIEMARRQGRTQGRAGCKAHRFNMAFSPEVYEFIHTMAKVRGESVTAFVNGILEKAMKDNAEIYQQALKFKNIL</sequence>
<dbReference type="EMBL" id="LN852803">
    <property type="protein sequence ID" value="CRY93949.1"/>
    <property type="molecule type" value="Genomic_DNA"/>
</dbReference>
<protein>
    <submittedName>
        <fullName evidence="2">Uncharacterized protein</fullName>
    </submittedName>
</protein>
<name>A0A0H5PXP9_9ZZZZ</name>
<evidence type="ECO:0000313" key="2">
    <source>
        <dbReference type="EMBL" id="CRY93949.1"/>
    </source>
</evidence>
<organism evidence="2">
    <name type="scientific">uncultured prokaryote</name>
    <dbReference type="NCBI Taxonomy" id="198431"/>
    <lineage>
        <taxon>unclassified sequences</taxon>
        <taxon>environmental samples</taxon>
    </lineage>
</organism>
<accession>A0A0H5PXP9</accession>
<reference evidence="2" key="2">
    <citation type="submission" date="2015-07" db="EMBL/GenBank/DDBJ databases">
        <title>Plasmids, circular viruses and viroids from rat gut.</title>
        <authorList>
            <person name="Jorgensen T.J."/>
            <person name="Hansen M.A."/>
            <person name="Xu Z."/>
            <person name="Tabak M.A."/>
            <person name="Sorensen S.J."/>
            <person name="Hansen L.H."/>
        </authorList>
    </citation>
    <scope>NUCLEOTIDE SEQUENCE</scope>
    <source>
        <strain evidence="2">RGRH0113</strain>
    </source>
</reference>
<reference evidence="2" key="1">
    <citation type="submission" date="2015-06" db="EMBL/GenBank/DDBJ databases">
        <authorList>
            <person name="Joergensen T."/>
        </authorList>
    </citation>
    <scope>NUCLEOTIDE SEQUENCE</scope>
    <source>
        <strain evidence="2">RGRH0113</strain>
    </source>
</reference>